<dbReference type="Gene3D" id="3.40.50.150">
    <property type="entry name" value="Vaccinia Virus protein VP39"/>
    <property type="match status" value="1"/>
</dbReference>
<dbReference type="EMBL" id="LJKE01000039">
    <property type="protein sequence ID" value="KZD67892.1"/>
    <property type="molecule type" value="Genomic_DNA"/>
</dbReference>
<proteinExistence type="predicted"/>
<dbReference type="InterPro" id="IPR013217">
    <property type="entry name" value="Methyltransf_12"/>
</dbReference>
<feature type="domain" description="Methyltransferase type 12" evidence="1">
    <location>
        <begin position="47"/>
        <end position="144"/>
    </location>
</feature>
<dbReference type="PATRIC" id="fig|1396.535.peg.5673"/>
<dbReference type="AlphaFoldDB" id="A0A164PQ52"/>
<dbReference type="Proteomes" id="UP000076482">
    <property type="component" value="Unassembled WGS sequence"/>
</dbReference>
<evidence type="ECO:0000259" key="1">
    <source>
        <dbReference type="Pfam" id="PF08242"/>
    </source>
</evidence>
<sequence>MSWNDRTVHTYERTIPLKIPGYFTLYEMVNHFLFTTLPKENMNPNLLVIGAGGGQEILSIGKQNSNLSFTGVDPSKNMLQLAKKRIENEDLQNQIHFVDGTVHSLLTNPLFDAATCMLVLHFIPTMKEKKELLNEISSRLKPSAPLFLSSINGIPHTSMFSAQLNAWRNHMMQNQIPLKDWDRFENSFETEIFPISETNLLTIMEECGFTHITRFFSSFLIDGYVAFKQ</sequence>
<accession>A0A164PQ52</accession>
<evidence type="ECO:0000313" key="3">
    <source>
        <dbReference type="Proteomes" id="UP000076482"/>
    </source>
</evidence>
<dbReference type="InterPro" id="IPR029063">
    <property type="entry name" value="SAM-dependent_MTases_sf"/>
</dbReference>
<gene>
    <name evidence="2" type="ORF">B4088_1839</name>
</gene>
<organism evidence="2 3">
    <name type="scientific">Bacillus cereus</name>
    <dbReference type="NCBI Taxonomy" id="1396"/>
    <lineage>
        <taxon>Bacteria</taxon>
        <taxon>Bacillati</taxon>
        <taxon>Bacillota</taxon>
        <taxon>Bacilli</taxon>
        <taxon>Bacillales</taxon>
        <taxon>Bacillaceae</taxon>
        <taxon>Bacillus</taxon>
        <taxon>Bacillus cereus group</taxon>
    </lineage>
</organism>
<dbReference type="SUPFAM" id="SSF53335">
    <property type="entry name" value="S-adenosyl-L-methionine-dependent methyltransferases"/>
    <property type="match status" value="1"/>
</dbReference>
<protein>
    <recommendedName>
        <fullName evidence="1">Methyltransferase type 12 domain-containing protein</fullName>
    </recommendedName>
</protein>
<evidence type="ECO:0000313" key="2">
    <source>
        <dbReference type="EMBL" id="KZD67892.1"/>
    </source>
</evidence>
<dbReference type="RefSeq" id="WP_063260657.1">
    <property type="nucleotide sequence ID" value="NZ_LJKE01000039.1"/>
</dbReference>
<dbReference type="Pfam" id="PF08242">
    <property type="entry name" value="Methyltransf_12"/>
    <property type="match status" value="1"/>
</dbReference>
<name>A0A164PQ52_BACCE</name>
<dbReference type="CDD" id="cd02440">
    <property type="entry name" value="AdoMet_MTases"/>
    <property type="match status" value="1"/>
</dbReference>
<reference evidence="2 3" key="1">
    <citation type="submission" date="2015-09" db="EMBL/GenBank/DDBJ databases">
        <title>Bacillus cereus food isolates.</title>
        <authorList>
            <person name="Boekhorst J."/>
        </authorList>
    </citation>
    <scope>NUCLEOTIDE SEQUENCE [LARGE SCALE GENOMIC DNA]</scope>
    <source>
        <strain evidence="2 3">B4088</strain>
    </source>
</reference>
<comment type="caution">
    <text evidence="2">The sequence shown here is derived from an EMBL/GenBank/DDBJ whole genome shotgun (WGS) entry which is preliminary data.</text>
</comment>